<evidence type="ECO:0000256" key="1">
    <source>
        <dbReference type="SAM" id="Phobius"/>
    </source>
</evidence>
<feature type="transmembrane region" description="Helical" evidence="1">
    <location>
        <begin position="20"/>
        <end position="39"/>
    </location>
</feature>
<proteinExistence type="predicted"/>
<evidence type="ECO:0000313" key="2">
    <source>
        <dbReference type="EMBL" id="KZP16588.1"/>
    </source>
</evidence>
<keyword evidence="1" id="KW-1133">Transmembrane helix</keyword>
<protein>
    <submittedName>
        <fullName evidence="2">Uncharacterized protein</fullName>
    </submittedName>
</protein>
<keyword evidence="1" id="KW-0472">Membrane</keyword>
<reference evidence="2 3" key="1">
    <citation type="journal article" date="2016" name="Mol. Biol. Evol.">
        <title>Comparative Genomics of Early-Diverging Mushroom-Forming Fungi Provides Insights into the Origins of Lignocellulose Decay Capabilities.</title>
        <authorList>
            <person name="Nagy L.G."/>
            <person name="Riley R."/>
            <person name="Tritt A."/>
            <person name="Adam C."/>
            <person name="Daum C."/>
            <person name="Floudas D."/>
            <person name="Sun H."/>
            <person name="Yadav J.S."/>
            <person name="Pangilinan J."/>
            <person name="Larsson K.H."/>
            <person name="Matsuura K."/>
            <person name="Barry K."/>
            <person name="Labutti K."/>
            <person name="Kuo R."/>
            <person name="Ohm R.A."/>
            <person name="Bhattacharya S.S."/>
            <person name="Shirouzu T."/>
            <person name="Yoshinaga Y."/>
            <person name="Martin F.M."/>
            <person name="Grigoriev I.V."/>
            <person name="Hibbett D.S."/>
        </authorList>
    </citation>
    <scope>NUCLEOTIDE SEQUENCE [LARGE SCALE GENOMIC DNA]</scope>
    <source>
        <strain evidence="2 3">CBS 109695</strain>
    </source>
</reference>
<evidence type="ECO:0000313" key="3">
    <source>
        <dbReference type="Proteomes" id="UP000076532"/>
    </source>
</evidence>
<accession>A0A166FA35</accession>
<name>A0A166FA35_9AGAM</name>
<dbReference type="Proteomes" id="UP000076532">
    <property type="component" value="Unassembled WGS sequence"/>
</dbReference>
<dbReference type="EMBL" id="KV417591">
    <property type="protein sequence ID" value="KZP16588.1"/>
    <property type="molecule type" value="Genomic_DNA"/>
</dbReference>
<sequence length="129" mass="14728">MVSNILKLIRFALARAATNVSFRHGLILFLNWVILMLVFECNRRKGRVTPKRKHRRATPFHASLATTGVEIARGTYLEWIYFLASLMSWVALKQSTSPIRPQGGFLMRHIADKQHGIATELPKPLQKFG</sequence>
<keyword evidence="1" id="KW-0812">Transmembrane</keyword>
<gene>
    <name evidence="2" type="ORF">FIBSPDRAFT_934502</name>
</gene>
<dbReference type="AlphaFoldDB" id="A0A166FA35"/>
<organism evidence="2 3">
    <name type="scientific">Athelia psychrophila</name>
    <dbReference type="NCBI Taxonomy" id="1759441"/>
    <lineage>
        <taxon>Eukaryota</taxon>
        <taxon>Fungi</taxon>
        <taxon>Dikarya</taxon>
        <taxon>Basidiomycota</taxon>
        <taxon>Agaricomycotina</taxon>
        <taxon>Agaricomycetes</taxon>
        <taxon>Agaricomycetidae</taxon>
        <taxon>Atheliales</taxon>
        <taxon>Atheliaceae</taxon>
        <taxon>Athelia</taxon>
    </lineage>
</organism>
<keyword evidence="3" id="KW-1185">Reference proteome</keyword>